<comment type="caution">
    <text evidence="2">The sequence shown here is derived from an EMBL/GenBank/DDBJ whole genome shotgun (WGS) entry which is preliminary data.</text>
</comment>
<feature type="domain" description="NodB homology" evidence="1">
    <location>
        <begin position="52"/>
        <end position="240"/>
    </location>
</feature>
<dbReference type="InterPro" id="IPR002509">
    <property type="entry name" value="NODB_dom"/>
</dbReference>
<evidence type="ECO:0000313" key="2">
    <source>
        <dbReference type="EMBL" id="MBB6521685.1"/>
    </source>
</evidence>
<keyword evidence="3" id="KW-1185">Reference proteome</keyword>
<reference evidence="2 3" key="1">
    <citation type="submission" date="2020-08" db="EMBL/GenBank/DDBJ databases">
        <title>Genomic Encyclopedia of Type Strains, Phase IV (KMG-IV): sequencing the most valuable type-strain genomes for metagenomic binning, comparative biology and taxonomic classification.</title>
        <authorList>
            <person name="Goeker M."/>
        </authorList>
    </citation>
    <scope>NUCLEOTIDE SEQUENCE [LARGE SCALE GENOMIC DNA]</scope>
    <source>
        <strain evidence="2 3">DSM 22368</strain>
    </source>
</reference>
<evidence type="ECO:0000313" key="3">
    <source>
        <dbReference type="Proteomes" id="UP000528457"/>
    </source>
</evidence>
<dbReference type="PROSITE" id="PS51677">
    <property type="entry name" value="NODB"/>
    <property type="match status" value="1"/>
</dbReference>
<dbReference type="Gene3D" id="3.20.20.370">
    <property type="entry name" value="Glycoside hydrolase/deacetylase"/>
    <property type="match status" value="1"/>
</dbReference>
<accession>A0A7X0MW05</accession>
<dbReference type="AlphaFoldDB" id="A0A7X0MW05"/>
<dbReference type="Proteomes" id="UP000528457">
    <property type="component" value="Unassembled WGS sequence"/>
</dbReference>
<gene>
    <name evidence="2" type="ORF">HNR48_001970</name>
</gene>
<name>A0A7X0MW05_9GAMM</name>
<dbReference type="RefSeq" id="WP_166844730.1">
    <property type="nucleotide sequence ID" value="NZ_JAAONY010000002.1"/>
</dbReference>
<dbReference type="EMBL" id="JACHHT010000002">
    <property type="protein sequence ID" value="MBB6521685.1"/>
    <property type="molecule type" value="Genomic_DNA"/>
</dbReference>
<dbReference type="InParanoid" id="A0A7X0MW05"/>
<dbReference type="PANTHER" id="PTHR10587:SF137">
    <property type="entry name" value="4-DEOXY-4-FORMAMIDO-L-ARABINOSE-PHOSPHOUNDECAPRENOL DEFORMYLASE ARND-RELATED"/>
    <property type="match status" value="1"/>
</dbReference>
<dbReference type="InterPro" id="IPR050248">
    <property type="entry name" value="Polysacc_deacetylase_ArnD"/>
</dbReference>
<dbReference type="InterPro" id="IPR011330">
    <property type="entry name" value="Glyco_hydro/deAcase_b/a-brl"/>
</dbReference>
<sequence>MLAKFGKVLLISFCVFLAAFEYRTAVLEFVWPAQWGGNTYWHGQPHSLRQEKQIAITFDDGPSLYTAPILDILKEHQITATFFMMGRQVEAHPELARRVVREGHEIGNHGYDLIAQSGLKKYYLSSLSDTELQKAENRIREITGQTAVYFRPPGGQIGRNLWKQVEQTRLTTITGTLPFPEASNSAEQQLATIVQHLEPGGILILHDGDDAHPDSERGQNVLELMPLLLKHLQKEGYKVVPLNVLLTTHNQ</sequence>
<dbReference type="PANTHER" id="PTHR10587">
    <property type="entry name" value="GLYCOSYL TRANSFERASE-RELATED"/>
    <property type="match status" value="1"/>
</dbReference>
<protein>
    <submittedName>
        <fullName evidence="2">Peptidoglycan/xylan/chitin deacetylase (PgdA/CDA1 family)</fullName>
    </submittedName>
</protein>
<dbReference type="CDD" id="cd10917">
    <property type="entry name" value="CE4_NodB_like_6s_7s"/>
    <property type="match status" value="1"/>
</dbReference>
<dbReference type="Pfam" id="PF01522">
    <property type="entry name" value="Polysacc_deac_1"/>
    <property type="match status" value="1"/>
</dbReference>
<evidence type="ECO:0000259" key="1">
    <source>
        <dbReference type="PROSITE" id="PS51677"/>
    </source>
</evidence>
<organism evidence="2 3">
    <name type="scientific">Pseudoteredinibacter isoporae</name>
    <dbReference type="NCBI Taxonomy" id="570281"/>
    <lineage>
        <taxon>Bacteria</taxon>
        <taxon>Pseudomonadati</taxon>
        <taxon>Pseudomonadota</taxon>
        <taxon>Gammaproteobacteria</taxon>
        <taxon>Cellvibrionales</taxon>
        <taxon>Cellvibrionaceae</taxon>
        <taxon>Pseudoteredinibacter</taxon>
    </lineage>
</organism>
<dbReference type="GO" id="GO:0016810">
    <property type="term" value="F:hydrolase activity, acting on carbon-nitrogen (but not peptide) bonds"/>
    <property type="evidence" value="ECO:0007669"/>
    <property type="project" value="InterPro"/>
</dbReference>
<dbReference type="SUPFAM" id="SSF88713">
    <property type="entry name" value="Glycoside hydrolase/deacetylase"/>
    <property type="match status" value="1"/>
</dbReference>
<dbReference type="GO" id="GO:0005975">
    <property type="term" value="P:carbohydrate metabolic process"/>
    <property type="evidence" value="ECO:0007669"/>
    <property type="project" value="InterPro"/>
</dbReference>
<proteinExistence type="predicted"/>